<protein>
    <recommendedName>
        <fullName evidence="2">LysR substrate-binding domain-containing protein</fullName>
    </recommendedName>
</protein>
<dbReference type="Gene3D" id="3.40.190.290">
    <property type="match status" value="1"/>
</dbReference>
<name>A0ABY2ITM1_9MICO</name>
<reference evidence="3 4" key="1">
    <citation type="submission" date="2019-03" db="EMBL/GenBank/DDBJ databases">
        <title>Genomics of glacier-inhabiting Cryobacterium strains.</title>
        <authorList>
            <person name="Liu Q."/>
            <person name="Xin Y.-H."/>
        </authorList>
    </citation>
    <scope>NUCLEOTIDE SEQUENCE [LARGE SCALE GENOMIC DNA]</scope>
    <source>
        <strain evidence="3 4">TMT1-23-1</strain>
    </source>
</reference>
<evidence type="ECO:0000313" key="3">
    <source>
        <dbReference type="EMBL" id="TFC94580.1"/>
    </source>
</evidence>
<proteinExistence type="predicted"/>
<dbReference type="Pfam" id="PF03466">
    <property type="entry name" value="LysR_substrate"/>
    <property type="match status" value="1"/>
</dbReference>
<accession>A0ABY2ITM1</accession>
<feature type="domain" description="LysR substrate-binding" evidence="2">
    <location>
        <begin position="42"/>
        <end position="133"/>
    </location>
</feature>
<dbReference type="InterPro" id="IPR005119">
    <property type="entry name" value="LysR_subst-bd"/>
</dbReference>
<dbReference type="SUPFAM" id="SSF53850">
    <property type="entry name" value="Periplasmic binding protein-like II"/>
    <property type="match status" value="1"/>
</dbReference>
<gene>
    <name evidence="3" type="ORF">E3T28_14860</name>
</gene>
<dbReference type="Proteomes" id="UP000297853">
    <property type="component" value="Unassembled WGS sequence"/>
</dbReference>
<evidence type="ECO:0000313" key="4">
    <source>
        <dbReference type="Proteomes" id="UP000297853"/>
    </source>
</evidence>
<keyword evidence="4" id="KW-1185">Reference proteome</keyword>
<sequence length="149" mass="15895">MWPTQEIPVGQAAAARTSAAVDRAPGESPELATEQRGVGLSGPTSRRPSCSWPRRLVPSMRASLSSTNVFVHVETTPAGAGIGFLPCFIGDQQPDLVRLLPEQFQELLQYWMVLRQESLHQPAVAAVVAALRAGTSAFTESLLGAASTR</sequence>
<feature type="region of interest" description="Disordered" evidence="1">
    <location>
        <begin position="1"/>
        <end position="52"/>
    </location>
</feature>
<dbReference type="EMBL" id="SOGQ01000083">
    <property type="protein sequence ID" value="TFC94580.1"/>
    <property type="molecule type" value="Genomic_DNA"/>
</dbReference>
<evidence type="ECO:0000256" key="1">
    <source>
        <dbReference type="SAM" id="MobiDB-lite"/>
    </source>
</evidence>
<organism evidence="3 4">
    <name type="scientific">Cryobacterium sinapicolor</name>
    <dbReference type="NCBI Taxonomy" id="1259236"/>
    <lineage>
        <taxon>Bacteria</taxon>
        <taxon>Bacillati</taxon>
        <taxon>Actinomycetota</taxon>
        <taxon>Actinomycetes</taxon>
        <taxon>Micrococcales</taxon>
        <taxon>Microbacteriaceae</taxon>
        <taxon>Cryobacterium</taxon>
    </lineage>
</organism>
<evidence type="ECO:0000259" key="2">
    <source>
        <dbReference type="Pfam" id="PF03466"/>
    </source>
</evidence>
<feature type="compositionally biased region" description="Low complexity" evidence="1">
    <location>
        <begin position="12"/>
        <end position="23"/>
    </location>
</feature>
<comment type="caution">
    <text evidence="3">The sequence shown here is derived from an EMBL/GenBank/DDBJ whole genome shotgun (WGS) entry which is preliminary data.</text>
</comment>
<dbReference type="RefSeq" id="WP_134432743.1">
    <property type="nucleotide sequence ID" value="NZ_SOGQ01000083.1"/>
</dbReference>